<name>A0A8H5MG67_9AGAR</name>
<evidence type="ECO:0000313" key="2">
    <source>
        <dbReference type="EMBL" id="KAF5392752.1"/>
    </source>
</evidence>
<accession>A0A8H5MG67</accession>
<organism evidence="2 3">
    <name type="scientific">Collybiopsis confluens</name>
    <dbReference type="NCBI Taxonomy" id="2823264"/>
    <lineage>
        <taxon>Eukaryota</taxon>
        <taxon>Fungi</taxon>
        <taxon>Dikarya</taxon>
        <taxon>Basidiomycota</taxon>
        <taxon>Agaricomycotina</taxon>
        <taxon>Agaricomycetes</taxon>
        <taxon>Agaricomycetidae</taxon>
        <taxon>Agaricales</taxon>
        <taxon>Marasmiineae</taxon>
        <taxon>Omphalotaceae</taxon>
        <taxon>Collybiopsis</taxon>
    </lineage>
</organism>
<dbReference type="PANTHER" id="PTHR40124">
    <property type="match status" value="1"/>
</dbReference>
<evidence type="ECO:0000259" key="1">
    <source>
        <dbReference type="Pfam" id="PF21294"/>
    </source>
</evidence>
<keyword evidence="3" id="KW-1185">Reference proteome</keyword>
<protein>
    <recommendedName>
        <fullName evidence="1">Polysaccharide lyase 14 domain-containing protein</fullName>
    </recommendedName>
</protein>
<dbReference type="OrthoDB" id="3337916at2759"/>
<dbReference type="AlphaFoldDB" id="A0A8H5MG67"/>
<sequence length="339" mass="36542">MSILSCPLSSHLLPISNFQYGFTTNLLLQSTFLGANVQTGSSASTFSAQTLEYVNLTDEKSLGIIKVASSQLGHPVVKPPPETDSTANECCSTNFDFGPPSETHLSSNIPLPPPELAWEAFYPSGSINPSGPVPGGFGFYLNGTKEFADRMSNGATEIVMGYLMLESGWEWVKGGKLPGVFGGIDNQAYGCSGGRQDARDACFDARLMWRADAAGELYTYFPLTQDNAERLLTVPPQSVNNTDYGISAGRGSFTLPVGRWMSVAIRMKLNQVGVEDGKIEVFIDGLSVISVSGLTLSTTEDSKFKGMHFQTFFGGSRPDWASPKDQHAWFADVTGVVVR</sequence>
<gene>
    <name evidence="2" type="ORF">D9757_000900</name>
</gene>
<evidence type="ECO:0000313" key="3">
    <source>
        <dbReference type="Proteomes" id="UP000518752"/>
    </source>
</evidence>
<proteinExistence type="predicted"/>
<dbReference type="InterPro" id="IPR048958">
    <property type="entry name" value="Polysacc_lyase_14"/>
</dbReference>
<dbReference type="PANTHER" id="PTHR40124:SF1">
    <property type="entry name" value="DISAGGREGATASE RELATED REPEAT PROTEIN"/>
    <property type="match status" value="1"/>
</dbReference>
<dbReference type="Proteomes" id="UP000518752">
    <property type="component" value="Unassembled WGS sequence"/>
</dbReference>
<comment type="caution">
    <text evidence="2">The sequence shown here is derived from an EMBL/GenBank/DDBJ whole genome shotgun (WGS) entry which is preliminary data.</text>
</comment>
<reference evidence="2 3" key="1">
    <citation type="journal article" date="2020" name="ISME J.">
        <title>Uncovering the hidden diversity of litter-decomposition mechanisms in mushroom-forming fungi.</title>
        <authorList>
            <person name="Floudas D."/>
            <person name="Bentzer J."/>
            <person name="Ahren D."/>
            <person name="Johansson T."/>
            <person name="Persson P."/>
            <person name="Tunlid A."/>
        </authorList>
    </citation>
    <scope>NUCLEOTIDE SEQUENCE [LARGE SCALE GENOMIC DNA]</scope>
    <source>
        <strain evidence="2 3">CBS 406.79</strain>
    </source>
</reference>
<dbReference type="EMBL" id="JAACJN010000004">
    <property type="protein sequence ID" value="KAF5392752.1"/>
    <property type="molecule type" value="Genomic_DNA"/>
</dbReference>
<dbReference type="Gene3D" id="2.60.120.200">
    <property type="match status" value="1"/>
</dbReference>
<feature type="domain" description="Polysaccharide lyase 14" evidence="1">
    <location>
        <begin position="118"/>
        <end position="333"/>
    </location>
</feature>
<dbReference type="Pfam" id="PF21294">
    <property type="entry name" value="Polysacc_lyase_14"/>
    <property type="match status" value="1"/>
</dbReference>